<dbReference type="AlphaFoldDB" id="A0A2P8HR06"/>
<keyword evidence="2" id="KW-1185">Reference proteome</keyword>
<protein>
    <submittedName>
        <fullName evidence="1">Uncharacterized protein</fullName>
    </submittedName>
</protein>
<organism evidence="1 2">
    <name type="scientific">Saccharothrix carnea</name>
    <dbReference type="NCBI Taxonomy" id="1280637"/>
    <lineage>
        <taxon>Bacteria</taxon>
        <taxon>Bacillati</taxon>
        <taxon>Actinomycetota</taxon>
        <taxon>Actinomycetes</taxon>
        <taxon>Pseudonocardiales</taxon>
        <taxon>Pseudonocardiaceae</taxon>
        <taxon>Saccharothrix</taxon>
    </lineage>
</organism>
<evidence type="ECO:0000313" key="1">
    <source>
        <dbReference type="EMBL" id="PSL48649.1"/>
    </source>
</evidence>
<gene>
    <name evidence="1" type="ORF">B0I31_12436</name>
</gene>
<accession>A0A2P8HR06</accession>
<evidence type="ECO:0000313" key="2">
    <source>
        <dbReference type="Proteomes" id="UP000241118"/>
    </source>
</evidence>
<proteinExistence type="predicted"/>
<comment type="caution">
    <text evidence="1">The sequence shown here is derived from an EMBL/GenBank/DDBJ whole genome shotgun (WGS) entry which is preliminary data.</text>
</comment>
<name>A0A2P8HR06_SACCR</name>
<dbReference type="EMBL" id="PYAX01000024">
    <property type="protein sequence ID" value="PSL48649.1"/>
    <property type="molecule type" value="Genomic_DNA"/>
</dbReference>
<sequence length="38" mass="4187">MAWAVVAVEPDDQRRAALDRALERPEGGPVAEWLDAQP</sequence>
<reference evidence="1 2" key="1">
    <citation type="submission" date="2018-03" db="EMBL/GenBank/DDBJ databases">
        <title>Genomic Encyclopedia of Type Strains, Phase III (KMG-III): the genomes of soil and plant-associated and newly described type strains.</title>
        <authorList>
            <person name="Whitman W."/>
        </authorList>
    </citation>
    <scope>NUCLEOTIDE SEQUENCE [LARGE SCALE GENOMIC DNA]</scope>
    <source>
        <strain evidence="1 2">CGMCC 4.7097</strain>
    </source>
</reference>
<dbReference type="Proteomes" id="UP000241118">
    <property type="component" value="Unassembled WGS sequence"/>
</dbReference>